<name>A0A2T1EAP8_9CYAN</name>
<evidence type="ECO:0000313" key="2">
    <source>
        <dbReference type="EMBL" id="PSB29794.1"/>
    </source>
</evidence>
<protein>
    <recommendedName>
        <fullName evidence="1">N-acetyltransferase domain-containing protein</fullName>
    </recommendedName>
</protein>
<accession>A0A2T1EAP8</accession>
<comment type="caution">
    <text evidence="2">The sequence shown here is derived from an EMBL/GenBank/DDBJ whole genome shotgun (WGS) entry which is preliminary data.</text>
</comment>
<feature type="domain" description="N-acetyltransferase" evidence="1">
    <location>
        <begin position="221"/>
        <end position="400"/>
    </location>
</feature>
<dbReference type="OrthoDB" id="9806005at2"/>
<dbReference type="InterPro" id="IPR000182">
    <property type="entry name" value="GNAT_dom"/>
</dbReference>
<sequence>MPANPSTTTKPQGSIAIQIIPVKTAVEQEWFFDVPAVVYANDPNWVPPLRSSIAKQLASTNPFFQYGRLQQFVAVRGEEIGERGKEAKPSLLGRIVAVVNDRLIDREGQKVGLFGYFECVPDFTVAKALLDAACQWLREQGMTIVRGPIDLSTHNNCLFLVDGFDSPPMMMMPYNPPYYPQFVEQDGWQKAKDAYAYNFPLDKPLSPEFEKGYRIALKSGVTFRPLRTKGEGFEQDCISLYNLFTKAFSNNWSSTPRTQEEFLEEAKDLQSLVDPDVFPIAEYNGEMIGFWMGLPDYNIPLKHVNGKLNWLGILKFLWYRRQIDQGRVIAICSLPEFRRKMVPLGLIYLGMQGGIQKGKPYKRAELSWVYEDNFPSRKLIEASGGTIYKTYRIYEKALVDQVVNQLPSASRP</sequence>
<dbReference type="Proteomes" id="UP000239576">
    <property type="component" value="Unassembled WGS sequence"/>
</dbReference>
<evidence type="ECO:0000313" key="3">
    <source>
        <dbReference type="Proteomes" id="UP000239576"/>
    </source>
</evidence>
<dbReference type="PANTHER" id="PTHR41368:SF1">
    <property type="entry name" value="PROTEIN YGHO"/>
    <property type="match status" value="1"/>
</dbReference>
<dbReference type="EMBL" id="PVWK01000058">
    <property type="protein sequence ID" value="PSB29794.1"/>
    <property type="molecule type" value="Genomic_DNA"/>
</dbReference>
<dbReference type="SUPFAM" id="SSF55729">
    <property type="entry name" value="Acyl-CoA N-acyltransferases (Nat)"/>
    <property type="match status" value="1"/>
</dbReference>
<dbReference type="Gene3D" id="3.40.630.30">
    <property type="match status" value="1"/>
</dbReference>
<reference evidence="3" key="1">
    <citation type="submission" date="2018-02" db="EMBL/GenBank/DDBJ databases">
        <authorList>
            <person name="Moore K."/>
            <person name="Momper L."/>
        </authorList>
    </citation>
    <scope>NUCLEOTIDE SEQUENCE [LARGE SCALE GENOMIC DNA]</scope>
    <source>
        <strain evidence="3">ULC18</strain>
    </source>
</reference>
<proteinExistence type="predicted"/>
<dbReference type="PANTHER" id="PTHR41368">
    <property type="entry name" value="PROTEIN YGHO"/>
    <property type="match status" value="1"/>
</dbReference>
<dbReference type="InterPro" id="IPR039968">
    <property type="entry name" value="BcerS-like"/>
</dbReference>
<gene>
    <name evidence="2" type="ORF">C7B82_10580</name>
</gene>
<reference evidence="2 3" key="2">
    <citation type="submission" date="2018-03" db="EMBL/GenBank/DDBJ databases">
        <title>The ancient ancestry and fast evolution of plastids.</title>
        <authorList>
            <person name="Moore K.R."/>
            <person name="Magnabosco C."/>
            <person name="Momper L."/>
            <person name="Gold D.A."/>
            <person name="Bosak T."/>
            <person name="Fournier G.P."/>
        </authorList>
    </citation>
    <scope>NUCLEOTIDE SEQUENCE [LARGE SCALE GENOMIC DNA]</scope>
    <source>
        <strain evidence="2 3">ULC18</strain>
    </source>
</reference>
<dbReference type="AlphaFoldDB" id="A0A2T1EAP8"/>
<dbReference type="PROSITE" id="PS51186">
    <property type="entry name" value="GNAT"/>
    <property type="match status" value="1"/>
</dbReference>
<dbReference type="InterPro" id="IPR016181">
    <property type="entry name" value="Acyl_CoA_acyltransferase"/>
</dbReference>
<organism evidence="2 3">
    <name type="scientific">Stenomitos frigidus ULC18</name>
    <dbReference type="NCBI Taxonomy" id="2107698"/>
    <lineage>
        <taxon>Bacteria</taxon>
        <taxon>Bacillati</taxon>
        <taxon>Cyanobacteriota</taxon>
        <taxon>Cyanophyceae</taxon>
        <taxon>Leptolyngbyales</taxon>
        <taxon>Leptolyngbyaceae</taxon>
        <taxon>Stenomitos</taxon>
    </lineage>
</organism>
<keyword evidence="3" id="KW-1185">Reference proteome</keyword>
<evidence type="ECO:0000259" key="1">
    <source>
        <dbReference type="PROSITE" id="PS51186"/>
    </source>
</evidence>
<dbReference type="GO" id="GO:0016747">
    <property type="term" value="F:acyltransferase activity, transferring groups other than amino-acyl groups"/>
    <property type="evidence" value="ECO:0007669"/>
    <property type="project" value="InterPro"/>
</dbReference>